<gene>
    <name evidence="2" type="ORF">SYNTR_0792</name>
</gene>
<dbReference type="InterPro" id="IPR013024">
    <property type="entry name" value="GGCT-like"/>
</dbReference>
<dbReference type="Pfam" id="PF06094">
    <property type="entry name" value="GGACT"/>
    <property type="match status" value="1"/>
</dbReference>
<dbReference type="InterPro" id="IPR036568">
    <property type="entry name" value="GGCT-like_sf"/>
</dbReference>
<organism evidence="2 3">
    <name type="scientific">Candidatus Syntrophocurvum alkaliphilum</name>
    <dbReference type="NCBI Taxonomy" id="2293317"/>
    <lineage>
        <taxon>Bacteria</taxon>
        <taxon>Bacillati</taxon>
        <taxon>Bacillota</taxon>
        <taxon>Clostridia</taxon>
        <taxon>Eubacteriales</taxon>
        <taxon>Syntrophomonadaceae</taxon>
        <taxon>Candidatus Syntrophocurvum</taxon>
    </lineage>
</organism>
<feature type="domain" description="Gamma-glutamylcyclotransferase AIG2-like" evidence="1">
    <location>
        <begin position="5"/>
        <end position="127"/>
    </location>
</feature>
<dbReference type="Gene3D" id="3.10.490.10">
    <property type="entry name" value="Gamma-glutamyl cyclotransferase-like"/>
    <property type="match status" value="1"/>
</dbReference>
<accession>A0A6I6D959</accession>
<dbReference type="EMBL" id="CP046457">
    <property type="protein sequence ID" value="QGT99385.1"/>
    <property type="molecule type" value="Genomic_DNA"/>
</dbReference>
<dbReference type="RefSeq" id="WP_197079181.1">
    <property type="nucleotide sequence ID" value="NZ_CP046457.1"/>
</dbReference>
<dbReference type="CDD" id="cd06661">
    <property type="entry name" value="GGCT_like"/>
    <property type="match status" value="1"/>
</dbReference>
<evidence type="ECO:0000313" key="2">
    <source>
        <dbReference type="EMBL" id="QGT99385.1"/>
    </source>
</evidence>
<dbReference type="SUPFAM" id="SSF110857">
    <property type="entry name" value="Gamma-glutamyl cyclotransferase-like"/>
    <property type="match status" value="1"/>
</dbReference>
<evidence type="ECO:0000259" key="1">
    <source>
        <dbReference type="Pfam" id="PF06094"/>
    </source>
</evidence>
<evidence type="ECO:0000313" key="3">
    <source>
        <dbReference type="Proteomes" id="UP000426444"/>
    </source>
</evidence>
<dbReference type="AlphaFoldDB" id="A0A6I6D959"/>
<proteinExistence type="predicted"/>
<name>A0A6I6D959_9FIRM</name>
<keyword evidence="3" id="KW-1185">Reference proteome</keyword>
<sequence>MLNRVFVYGTLRSDMGSYELINDFVLKREVAKIRGILYDLPYGYPAVILGKGFVYGELLTLKKINVILPRLDDYEGYYGYKNKNNLYIRVKTIAQTGSEKKETYVYLWKDKNKLPLIGTKIKSGDWLKYKLG</sequence>
<dbReference type="Proteomes" id="UP000426444">
    <property type="component" value="Chromosome"/>
</dbReference>
<dbReference type="KEGG" id="salq:SYNTR_0792"/>
<reference evidence="3" key="1">
    <citation type="journal article" date="2019" name="Microbiology">
        <title>Complete Genome Sequence of an Uncultured Bacterium of the Candidate Phylum Bipolaricaulota.</title>
        <authorList>
            <person name="Kadnikov V.V."/>
            <person name="Mardanov A.V."/>
            <person name="Beletsky A.V."/>
            <person name="Frank Y.A."/>
            <person name="Karnachuk O.V."/>
            <person name="Ravin N.V."/>
        </authorList>
    </citation>
    <scope>NUCLEOTIDE SEQUENCE [LARGE SCALE GENOMIC DNA]</scope>
</reference>
<protein>
    <recommendedName>
        <fullName evidence="1">Gamma-glutamylcyclotransferase AIG2-like domain-containing protein</fullName>
    </recommendedName>
</protein>
<dbReference type="InterPro" id="IPR009288">
    <property type="entry name" value="AIG2-like_dom"/>
</dbReference>